<proteinExistence type="predicted"/>
<reference evidence="2 3" key="1">
    <citation type="submission" date="2016-10" db="EMBL/GenBank/DDBJ databases">
        <authorList>
            <person name="de Groot N.N."/>
        </authorList>
    </citation>
    <scope>NUCLEOTIDE SEQUENCE [LARGE SCALE GENOMIC DNA]</scope>
    <source>
        <strain evidence="2 3">DSM 43067</strain>
    </source>
</reference>
<organism evidence="2 3">
    <name type="scientific">Actinomadura madurae</name>
    <dbReference type="NCBI Taxonomy" id="1993"/>
    <lineage>
        <taxon>Bacteria</taxon>
        <taxon>Bacillati</taxon>
        <taxon>Actinomycetota</taxon>
        <taxon>Actinomycetes</taxon>
        <taxon>Streptosporangiales</taxon>
        <taxon>Thermomonosporaceae</taxon>
        <taxon>Actinomadura</taxon>
    </lineage>
</organism>
<dbReference type="EMBL" id="FOVH01000001">
    <property type="protein sequence ID" value="SFN12484.1"/>
    <property type="molecule type" value="Genomic_DNA"/>
</dbReference>
<name>A0A1I4WF78_9ACTN</name>
<accession>A0A1I4WF78</accession>
<dbReference type="PROSITE" id="PS51257">
    <property type="entry name" value="PROKAR_LIPOPROTEIN"/>
    <property type="match status" value="1"/>
</dbReference>
<protein>
    <submittedName>
        <fullName evidence="2">Uncharacterized protein</fullName>
    </submittedName>
</protein>
<keyword evidence="1" id="KW-0732">Signal</keyword>
<feature type="chain" id="PRO_5038485887" evidence="1">
    <location>
        <begin position="19"/>
        <end position="168"/>
    </location>
</feature>
<evidence type="ECO:0000256" key="1">
    <source>
        <dbReference type="SAM" id="SignalP"/>
    </source>
</evidence>
<dbReference type="InParanoid" id="A0A1I4WF78"/>
<sequence>MRLLSRAVTLGAAALALAACGAGGEGAGRPCTAIGSMPGLRLAVPAPDAARIDTASLRVCWNGECREPRIELHPTSTTVSTGCDGDEPDAVCGASASPDGGKAGFAQVEGLPKEPVRVTVRLRDADGRTVLDQSLDVTPKATFPNGPGCGEGRPQAVLTVANGRVGVR</sequence>
<feature type="signal peptide" evidence="1">
    <location>
        <begin position="1"/>
        <end position="18"/>
    </location>
</feature>
<keyword evidence="3" id="KW-1185">Reference proteome</keyword>
<dbReference type="eggNOG" id="ENOG5033AXX">
    <property type="taxonomic scope" value="Bacteria"/>
</dbReference>
<dbReference type="AlphaFoldDB" id="A0A1I4WF78"/>
<evidence type="ECO:0000313" key="3">
    <source>
        <dbReference type="Proteomes" id="UP000183413"/>
    </source>
</evidence>
<gene>
    <name evidence="2" type="ORF">SAMN04489713_101318</name>
</gene>
<dbReference type="Proteomes" id="UP000183413">
    <property type="component" value="Unassembled WGS sequence"/>
</dbReference>
<evidence type="ECO:0000313" key="2">
    <source>
        <dbReference type="EMBL" id="SFN12484.1"/>
    </source>
</evidence>
<dbReference type="RefSeq" id="WP_075019698.1">
    <property type="nucleotide sequence ID" value="NZ_FOVH01000001.1"/>
</dbReference>